<gene>
    <name evidence="3" type="ORF">pCBMA213_2_00025</name>
</gene>
<protein>
    <submittedName>
        <fullName evidence="3">Uncharacterized protein</fullName>
    </submittedName>
</protein>
<keyword evidence="2" id="KW-0812">Transmembrane</keyword>
<evidence type="ECO:0000256" key="1">
    <source>
        <dbReference type="SAM" id="MobiDB-lite"/>
    </source>
</evidence>
<organism evidence="3">
    <name type="scientific">Mycolicibacterium sp. CBMA 213</name>
    <dbReference type="NCBI Taxonomy" id="1968788"/>
    <lineage>
        <taxon>Bacteria</taxon>
        <taxon>Bacillati</taxon>
        <taxon>Actinomycetota</taxon>
        <taxon>Actinomycetes</taxon>
        <taxon>Mycobacteriales</taxon>
        <taxon>Mycobacteriaceae</taxon>
        <taxon>Mycolicibacterium</taxon>
    </lineage>
</organism>
<dbReference type="AlphaFoldDB" id="A0A1S6GKJ0"/>
<geneLocation type="plasmid" evidence="3">
    <name>pCBMA213_2</name>
</geneLocation>
<dbReference type="RefSeq" id="WP_155909872.1">
    <property type="nucleotide sequence ID" value="NZ_KY349138.1"/>
</dbReference>
<evidence type="ECO:0000256" key="2">
    <source>
        <dbReference type="SAM" id="Phobius"/>
    </source>
</evidence>
<feature type="transmembrane region" description="Helical" evidence="2">
    <location>
        <begin position="61"/>
        <end position="83"/>
    </location>
</feature>
<accession>A0A1S6GKJ0</accession>
<dbReference type="EMBL" id="KY349138">
    <property type="protein sequence ID" value="AQS22389.1"/>
    <property type="molecule type" value="Genomic_DNA"/>
</dbReference>
<keyword evidence="2" id="KW-1133">Transmembrane helix</keyword>
<keyword evidence="3" id="KW-0614">Plasmid</keyword>
<feature type="region of interest" description="Disordered" evidence="1">
    <location>
        <begin position="30"/>
        <end position="52"/>
    </location>
</feature>
<evidence type="ECO:0000313" key="3">
    <source>
        <dbReference type="EMBL" id="AQS22389.1"/>
    </source>
</evidence>
<proteinExistence type="predicted"/>
<keyword evidence="2" id="KW-0472">Membrane</keyword>
<sequence length="315" mass="33762">MTHLPEEFGAAEDASRFDRIQPVGHCEAGIEPGEIEPAPWSGSGSGKSRAKGKFEPTRKHWWLSVILGPVITLISVMVAATALNVSHHDNERALAVAARNPLPDVRGAAGQPNSDLANPCSDSPDNVAGWGPARPVVGPSTFLNWPSFNSDSDNPAVGGDERNFVSIRENGSLQAWFNDIHVESDKTYMIRMYITNSAKDSDETVAVNTKVRIPLPSCKGKRIAINGFVSSTNAFPFEVWGGINLIADRPFQVVYVADSAMLTSNAFPKGLALPGTGFLAGDGGALVGLHSLDGKVRGEWENAMYFSMLVKVNMS</sequence>
<name>A0A1S6GKJ0_9MYCO</name>
<reference evidence="3" key="1">
    <citation type="submission" date="2016-12" db="EMBL/GenBank/DDBJ databases">
        <title>Complete plasmid sequence carrying type IV-like and type VII secretion systems from an atypical mycobacteria strain.</title>
        <authorList>
            <person name="Morgado S."/>
            <person name="Marin M."/>
            <person name="Fonseca E."/>
            <person name="Freitas F."/>
            <person name="Vicente A.C."/>
        </authorList>
    </citation>
    <scope>NUCLEOTIDE SEQUENCE</scope>
    <source>
        <strain evidence="3">CBMA 213</strain>
        <plasmid evidence="3">pCBMA213_2</plasmid>
    </source>
</reference>